<comment type="similarity">
    <text evidence="8">Belongs to the NhaC Na(+)/H(+) (TC 2.A.35) antiporter family.</text>
</comment>
<evidence type="ECO:0000256" key="2">
    <source>
        <dbReference type="ARBA" id="ARBA00022448"/>
    </source>
</evidence>
<sequence>MLAECIALGLFLAGLGLCIVTGIQILYALLFGLLCFSIYCLAKGYSARETGSMLWEGISQVRNILIIFVFIGGLTAVWRISGTIPYILYYAVGFIHPRYFVLCTFLLCSSMSFLTGTSFGTASTMGVICMLISNAAGLSPFLTGGAILSGSFFGDRCSPMSSSAQLICSLTRTDIYQNIKLMCRSSAIPLAVTCILYVVLASGSSAPADRELLDLFRTNFSLHWAAMLPAVLILVLSLLRVDVKYAMAASIAAGAAVALFVQGTSPLALLRCFLSGYEAQDGTRLAQLLNGGGIRSMVKVGIIVLISASYSGIFSHTCLLSGVKHALLRSARRLTPFGTVLVTSVLSCAVSCNQSLATILTCQMCDGLYPKKEKLALALEDTAILIAALIPWGIAGTVPVAAIGAPMGCMFYAFYLYLVPLWNLITALYHDRIRAGRTAFTSFM</sequence>
<dbReference type="GO" id="GO:0015297">
    <property type="term" value="F:antiporter activity"/>
    <property type="evidence" value="ECO:0007669"/>
    <property type="project" value="UniProtKB-KW"/>
</dbReference>
<evidence type="ECO:0000313" key="12">
    <source>
        <dbReference type="Proteomes" id="UP000284543"/>
    </source>
</evidence>
<dbReference type="GO" id="GO:0005886">
    <property type="term" value="C:plasma membrane"/>
    <property type="evidence" value="ECO:0007669"/>
    <property type="project" value="UniProtKB-SubCell"/>
</dbReference>
<keyword evidence="7 9" id="KW-0472">Membrane</keyword>
<accession>A0A412ZE87</accession>
<evidence type="ECO:0000256" key="7">
    <source>
        <dbReference type="ARBA" id="ARBA00023136"/>
    </source>
</evidence>
<dbReference type="EMBL" id="QRZM01000001">
    <property type="protein sequence ID" value="RGV78558.1"/>
    <property type="molecule type" value="Genomic_DNA"/>
</dbReference>
<evidence type="ECO:0000256" key="3">
    <source>
        <dbReference type="ARBA" id="ARBA00022449"/>
    </source>
</evidence>
<evidence type="ECO:0000256" key="8">
    <source>
        <dbReference type="ARBA" id="ARBA00038435"/>
    </source>
</evidence>
<feature type="transmembrane region" description="Helical" evidence="9">
    <location>
        <begin position="220"/>
        <end position="239"/>
    </location>
</feature>
<gene>
    <name evidence="11" type="ORF">DWW02_02150</name>
</gene>
<dbReference type="PANTHER" id="PTHR33451:SF3">
    <property type="entry name" value="MALATE-2H(+)_NA(+)-LACTATE ANTIPORTER"/>
    <property type="match status" value="1"/>
</dbReference>
<dbReference type="PANTHER" id="PTHR33451">
    <property type="entry name" value="MALATE-2H(+)/NA(+)-LACTATE ANTIPORTER"/>
    <property type="match status" value="1"/>
</dbReference>
<feature type="transmembrane region" description="Helical" evidence="9">
    <location>
        <begin position="63"/>
        <end position="81"/>
    </location>
</feature>
<feature type="transmembrane region" description="Helical" evidence="9">
    <location>
        <begin position="251"/>
        <end position="277"/>
    </location>
</feature>
<dbReference type="InterPro" id="IPR018461">
    <property type="entry name" value="Na/H_Antiport_NhaC-like_C"/>
</dbReference>
<feature type="transmembrane region" description="Helical" evidence="9">
    <location>
        <begin position="12"/>
        <end position="42"/>
    </location>
</feature>
<dbReference type="RefSeq" id="WP_118017335.1">
    <property type="nucleotide sequence ID" value="NZ_CAUHGS010000006.1"/>
</dbReference>
<keyword evidence="3" id="KW-0050">Antiport</keyword>
<dbReference type="InterPro" id="IPR052180">
    <property type="entry name" value="NhaC_Na-H+_Antiporter"/>
</dbReference>
<protein>
    <submittedName>
        <fullName evidence="11">Sodium:proton antiporter</fullName>
    </submittedName>
</protein>
<feature type="transmembrane region" description="Helical" evidence="9">
    <location>
        <begin position="297"/>
        <end position="323"/>
    </location>
</feature>
<evidence type="ECO:0000256" key="5">
    <source>
        <dbReference type="ARBA" id="ARBA00022692"/>
    </source>
</evidence>
<comment type="subcellular location">
    <subcellularLocation>
        <location evidence="1">Cell membrane</location>
        <topology evidence="1">Multi-pass membrane protein</topology>
    </subcellularLocation>
</comment>
<dbReference type="Pfam" id="PF03553">
    <property type="entry name" value="Na_H_antiporter"/>
    <property type="match status" value="1"/>
</dbReference>
<feature type="transmembrane region" description="Helical" evidence="9">
    <location>
        <begin position="181"/>
        <end position="200"/>
    </location>
</feature>
<keyword evidence="5 9" id="KW-0812">Transmembrane</keyword>
<evidence type="ECO:0000313" key="11">
    <source>
        <dbReference type="EMBL" id="RGV78558.1"/>
    </source>
</evidence>
<evidence type="ECO:0000259" key="10">
    <source>
        <dbReference type="Pfam" id="PF03553"/>
    </source>
</evidence>
<evidence type="ECO:0000256" key="6">
    <source>
        <dbReference type="ARBA" id="ARBA00022989"/>
    </source>
</evidence>
<dbReference type="Proteomes" id="UP000284543">
    <property type="component" value="Unassembled WGS sequence"/>
</dbReference>
<evidence type="ECO:0000256" key="4">
    <source>
        <dbReference type="ARBA" id="ARBA00022475"/>
    </source>
</evidence>
<comment type="caution">
    <text evidence="11">The sequence shown here is derived from an EMBL/GenBank/DDBJ whole genome shotgun (WGS) entry which is preliminary data.</text>
</comment>
<evidence type="ECO:0000256" key="1">
    <source>
        <dbReference type="ARBA" id="ARBA00004651"/>
    </source>
</evidence>
<keyword evidence="2" id="KW-0813">Transport</keyword>
<organism evidence="11 12">
    <name type="scientific">Enterocloster bolteae</name>
    <dbReference type="NCBI Taxonomy" id="208479"/>
    <lineage>
        <taxon>Bacteria</taxon>
        <taxon>Bacillati</taxon>
        <taxon>Bacillota</taxon>
        <taxon>Clostridia</taxon>
        <taxon>Lachnospirales</taxon>
        <taxon>Lachnospiraceae</taxon>
        <taxon>Enterocloster</taxon>
    </lineage>
</organism>
<feature type="transmembrane region" description="Helical" evidence="9">
    <location>
        <begin position="382"/>
        <end position="404"/>
    </location>
</feature>
<evidence type="ECO:0000256" key="9">
    <source>
        <dbReference type="SAM" id="Phobius"/>
    </source>
</evidence>
<feature type="domain" description="Na+/H+ antiporter NhaC-like C-terminal" evidence="10">
    <location>
        <begin position="152"/>
        <end position="404"/>
    </location>
</feature>
<dbReference type="AlphaFoldDB" id="A0A412ZE87"/>
<proteinExistence type="inferred from homology"/>
<reference evidence="11 12" key="1">
    <citation type="submission" date="2018-08" db="EMBL/GenBank/DDBJ databases">
        <title>A genome reference for cultivated species of the human gut microbiota.</title>
        <authorList>
            <person name="Zou Y."/>
            <person name="Xue W."/>
            <person name="Luo G."/>
        </authorList>
    </citation>
    <scope>NUCLEOTIDE SEQUENCE [LARGE SCALE GENOMIC DNA]</scope>
    <source>
        <strain evidence="11 12">AF14-18</strain>
    </source>
</reference>
<feature type="transmembrane region" description="Helical" evidence="9">
    <location>
        <begin position="410"/>
        <end position="429"/>
    </location>
</feature>
<keyword evidence="6 9" id="KW-1133">Transmembrane helix</keyword>
<name>A0A412ZE87_9FIRM</name>
<keyword evidence="4" id="KW-1003">Cell membrane</keyword>